<comment type="caution">
    <text evidence="2">The sequence shown here is derived from an EMBL/GenBank/DDBJ whole genome shotgun (WGS) entry which is preliminary data.</text>
</comment>
<evidence type="ECO:0000259" key="1">
    <source>
        <dbReference type="Pfam" id="PF12697"/>
    </source>
</evidence>
<dbReference type="PANTHER" id="PTHR43433:SF5">
    <property type="entry name" value="AB HYDROLASE-1 DOMAIN-CONTAINING PROTEIN"/>
    <property type="match status" value="1"/>
</dbReference>
<dbReference type="Pfam" id="PF12697">
    <property type="entry name" value="Abhydrolase_6"/>
    <property type="match status" value="1"/>
</dbReference>
<accession>A0A5N0V1H2</accession>
<proteinExistence type="predicted"/>
<dbReference type="InterPro" id="IPR000073">
    <property type="entry name" value="AB_hydrolase_1"/>
</dbReference>
<sequence length="264" mass="28128">MATVTSCDGTTLTYDRTGSGPALIQVDGALCHRAFGPSGPLAEQLKTEFTVFRYDRRGRGGSENTLPYSPDREIEDLQAVLAEAGGSAFVYGVSSGAGLALEAAKNLSGITKLVVYEPPFIVDDSRAPVPEDYPERVATAVESGRRGEAVKLFMKSTGAPGFFVAIMPLVAPWSKLKAVAHTIPYDLEIMASHQHGHPLPAEEFGKVSIPTLAVVGGKSPHWMQQSVRAVASVVPEARFEVLPGQNHMVKPGPLAPVLTGFFKE</sequence>
<dbReference type="Proteomes" id="UP000319769">
    <property type="component" value="Unassembled WGS sequence"/>
</dbReference>
<dbReference type="Gene3D" id="3.40.50.1820">
    <property type="entry name" value="alpha/beta hydrolase"/>
    <property type="match status" value="1"/>
</dbReference>
<dbReference type="RefSeq" id="WP_144746841.1">
    <property type="nucleotide sequence ID" value="NZ_VMNW02000027.1"/>
</dbReference>
<organism evidence="2 3">
    <name type="scientific">Amycolatopsis acidicola</name>
    <dbReference type="NCBI Taxonomy" id="2596893"/>
    <lineage>
        <taxon>Bacteria</taxon>
        <taxon>Bacillati</taxon>
        <taxon>Actinomycetota</taxon>
        <taxon>Actinomycetes</taxon>
        <taxon>Pseudonocardiales</taxon>
        <taxon>Pseudonocardiaceae</taxon>
        <taxon>Amycolatopsis</taxon>
    </lineage>
</organism>
<dbReference type="InterPro" id="IPR029058">
    <property type="entry name" value="AB_hydrolase_fold"/>
</dbReference>
<feature type="domain" description="AB hydrolase-1" evidence="1">
    <location>
        <begin position="34"/>
        <end position="249"/>
    </location>
</feature>
<dbReference type="OrthoDB" id="63519at2"/>
<dbReference type="AlphaFoldDB" id="A0A5N0V1H2"/>
<dbReference type="GO" id="GO:0016787">
    <property type="term" value="F:hydrolase activity"/>
    <property type="evidence" value="ECO:0007669"/>
    <property type="project" value="UniProtKB-KW"/>
</dbReference>
<dbReference type="PANTHER" id="PTHR43433">
    <property type="entry name" value="HYDROLASE, ALPHA/BETA FOLD FAMILY PROTEIN"/>
    <property type="match status" value="1"/>
</dbReference>
<evidence type="ECO:0000313" key="2">
    <source>
        <dbReference type="EMBL" id="KAA9159759.1"/>
    </source>
</evidence>
<dbReference type="InterPro" id="IPR050471">
    <property type="entry name" value="AB_hydrolase"/>
</dbReference>
<protein>
    <submittedName>
        <fullName evidence="2">Alpha/beta hydrolase</fullName>
    </submittedName>
</protein>
<gene>
    <name evidence="2" type="ORF">FPZ12_019200</name>
</gene>
<dbReference type="SUPFAM" id="SSF53474">
    <property type="entry name" value="alpha/beta-Hydrolases"/>
    <property type="match status" value="1"/>
</dbReference>
<keyword evidence="2" id="KW-0378">Hydrolase</keyword>
<keyword evidence="3" id="KW-1185">Reference proteome</keyword>
<dbReference type="EMBL" id="VMNW02000027">
    <property type="protein sequence ID" value="KAA9159759.1"/>
    <property type="molecule type" value="Genomic_DNA"/>
</dbReference>
<evidence type="ECO:0000313" key="3">
    <source>
        <dbReference type="Proteomes" id="UP000319769"/>
    </source>
</evidence>
<name>A0A5N0V1H2_9PSEU</name>
<reference evidence="2" key="1">
    <citation type="submission" date="2019-09" db="EMBL/GenBank/DDBJ databases">
        <authorList>
            <person name="Teo W.F.A."/>
            <person name="Duangmal K."/>
        </authorList>
    </citation>
    <scope>NUCLEOTIDE SEQUENCE [LARGE SCALE GENOMIC DNA]</scope>
    <source>
        <strain evidence="2">K81G1</strain>
    </source>
</reference>